<dbReference type="EMBL" id="FNAI01000028">
    <property type="protein sequence ID" value="SDF74824.1"/>
    <property type="molecule type" value="Genomic_DNA"/>
</dbReference>
<organism evidence="1 2">
    <name type="scientific">Mucilaginibacter pineti</name>
    <dbReference type="NCBI Taxonomy" id="1391627"/>
    <lineage>
        <taxon>Bacteria</taxon>
        <taxon>Pseudomonadati</taxon>
        <taxon>Bacteroidota</taxon>
        <taxon>Sphingobacteriia</taxon>
        <taxon>Sphingobacteriales</taxon>
        <taxon>Sphingobacteriaceae</taxon>
        <taxon>Mucilaginibacter</taxon>
    </lineage>
</organism>
<dbReference type="RefSeq" id="WP_091157540.1">
    <property type="nucleotide sequence ID" value="NZ_FNAI01000028.1"/>
</dbReference>
<evidence type="ECO:0000313" key="1">
    <source>
        <dbReference type="EMBL" id="SDF74824.1"/>
    </source>
</evidence>
<proteinExistence type="predicted"/>
<dbReference type="STRING" id="1391627.SAMN05216464_1289"/>
<evidence type="ECO:0000313" key="2">
    <source>
        <dbReference type="Proteomes" id="UP000199072"/>
    </source>
</evidence>
<accession>A0A1G7NL75</accession>
<reference evidence="1 2" key="1">
    <citation type="submission" date="2016-10" db="EMBL/GenBank/DDBJ databases">
        <authorList>
            <person name="de Groot N.N."/>
        </authorList>
    </citation>
    <scope>NUCLEOTIDE SEQUENCE [LARGE SCALE GENOMIC DNA]</scope>
    <source>
        <strain evidence="1 2">47C3B</strain>
    </source>
</reference>
<protein>
    <submittedName>
        <fullName evidence="1">Uncharacterized protein</fullName>
    </submittedName>
</protein>
<gene>
    <name evidence="1" type="ORF">SAMN05216464_1289</name>
</gene>
<dbReference type="OrthoDB" id="797086at2"/>
<keyword evidence="2" id="KW-1185">Reference proteome</keyword>
<dbReference type="Proteomes" id="UP000199072">
    <property type="component" value="Unassembled WGS sequence"/>
</dbReference>
<dbReference type="AlphaFoldDB" id="A0A1G7NL75"/>
<name>A0A1G7NL75_9SPHI</name>
<sequence length="83" mass="9184">MNDEEFREAYQPLHVPAHYDPADTLQNRVAFALAQTGEGTAAEVAQKMEELEPSTPQKQVIAAVHEINGVGSERPDLRCRRPG</sequence>